<dbReference type="PANTHER" id="PTHR37844:SF2">
    <property type="entry name" value="SER_THR PROTEIN PHOSPHATASE SUPERFAMILY (AFU_ORTHOLOGUE AFUA_1G14840)"/>
    <property type="match status" value="1"/>
</dbReference>
<keyword evidence="2" id="KW-1185">Reference proteome</keyword>
<sequence length="215" mass="23805">MNIPIVMVLGNHEYYRGFIPDELSAARTHAPAFNIHLLENEARVLSGRSRGVGSGAVRIIGATLWTDYQAFGKASQGLVMNACAVGMNDHRLIGWQKRPWLRFRPQEAEAVHNQSKEYIESVLQTVFDGPTVVVTHHSVHWSSIAPRFRDDHLTGAFLSDLSTMIETYQPTLWVHGHVHNSSDYQVGASRIVCNPHGYGAENPSFDGAMTIDIGG</sequence>
<organism evidence="1 2">
    <name type="scientific">Bradyrhizobium canariense</name>
    <dbReference type="NCBI Taxonomy" id="255045"/>
    <lineage>
        <taxon>Bacteria</taxon>
        <taxon>Pseudomonadati</taxon>
        <taxon>Pseudomonadota</taxon>
        <taxon>Alphaproteobacteria</taxon>
        <taxon>Hyphomicrobiales</taxon>
        <taxon>Nitrobacteraceae</taxon>
        <taxon>Bradyrhizobium</taxon>
    </lineage>
</organism>
<comment type="caution">
    <text evidence="1">The sequence shown here is derived from an EMBL/GenBank/DDBJ whole genome shotgun (WGS) entry which is preliminary data.</text>
</comment>
<accession>A0ABX3XBW2</accession>
<dbReference type="InterPro" id="IPR029052">
    <property type="entry name" value="Metallo-depent_PP-like"/>
</dbReference>
<proteinExistence type="predicted"/>
<dbReference type="SUPFAM" id="SSF56300">
    <property type="entry name" value="Metallo-dependent phosphatases"/>
    <property type="match status" value="1"/>
</dbReference>
<dbReference type="PANTHER" id="PTHR37844">
    <property type="entry name" value="SER/THR PROTEIN PHOSPHATASE SUPERFAMILY (AFU_ORTHOLOGUE AFUA_1G14840)"/>
    <property type="match status" value="1"/>
</dbReference>
<protein>
    <submittedName>
        <fullName evidence="1">Metallophosphoesterase</fullName>
    </submittedName>
</protein>
<dbReference type="Proteomes" id="UP000193884">
    <property type="component" value="Unassembled WGS sequence"/>
</dbReference>
<evidence type="ECO:0000313" key="1">
    <source>
        <dbReference type="EMBL" id="OSJ35289.1"/>
    </source>
</evidence>
<evidence type="ECO:0000313" key="2">
    <source>
        <dbReference type="Proteomes" id="UP000193884"/>
    </source>
</evidence>
<dbReference type="EMBL" id="NAFK01000111">
    <property type="protein sequence ID" value="OSJ35289.1"/>
    <property type="molecule type" value="Genomic_DNA"/>
</dbReference>
<dbReference type="Gene3D" id="3.60.21.10">
    <property type="match status" value="1"/>
</dbReference>
<name>A0ABX3XBW2_9BRAD</name>
<gene>
    <name evidence="1" type="ORF">BST63_02150</name>
</gene>
<reference evidence="1 2" key="1">
    <citation type="submission" date="2017-03" db="EMBL/GenBank/DDBJ databases">
        <title>Whole genome sequences of fourteen strains of Bradyrhizobium canariense and one strain of Bradyrhizobium japonicum isolated from Lupinus (Papilionoideae: Genisteae) species in Algeria.</title>
        <authorList>
            <person name="Crovadore J."/>
            <person name="Chekireb D."/>
            <person name="Brachmann A."/>
            <person name="Chablais R."/>
            <person name="Cochard B."/>
            <person name="Lefort F."/>
        </authorList>
    </citation>
    <scope>NUCLEOTIDE SEQUENCE [LARGE SCALE GENOMIC DNA]</scope>
    <source>
        <strain evidence="1 2">UBMAN05</strain>
    </source>
</reference>